<dbReference type="GO" id="GO:0000224">
    <property type="term" value="F:peptide-N4-(N-acetyl-beta-glucosaminyl)asparagine amidase activity"/>
    <property type="evidence" value="ECO:0007669"/>
    <property type="project" value="TreeGrafter"/>
</dbReference>
<dbReference type="Gene3D" id="1.20.1050.60">
    <property type="entry name" value="alpha-1,2-mannosidase"/>
    <property type="match status" value="1"/>
</dbReference>
<dbReference type="GO" id="GO:0005829">
    <property type="term" value="C:cytosol"/>
    <property type="evidence" value="ECO:0007669"/>
    <property type="project" value="TreeGrafter"/>
</dbReference>
<dbReference type="GO" id="GO:0016798">
    <property type="term" value="F:hydrolase activity, acting on glycosyl bonds"/>
    <property type="evidence" value="ECO:0007669"/>
    <property type="project" value="UniProtKB-KW"/>
</dbReference>
<dbReference type="InterPro" id="IPR041371">
    <property type="entry name" value="GH92_N"/>
</dbReference>
<evidence type="ECO:0000256" key="1">
    <source>
        <dbReference type="SAM" id="MobiDB-lite"/>
    </source>
</evidence>
<dbReference type="GO" id="GO:0006516">
    <property type="term" value="P:glycoprotein catabolic process"/>
    <property type="evidence" value="ECO:0007669"/>
    <property type="project" value="TreeGrafter"/>
</dbReference>
<dbReference type="SUPFAM" id="SSF48208">
    <property type="entry name" value="Six-hairpin glycosidases"/>
    <property type="match status" value="1"/>
</dbReference>
<dbReference type="Gene3D" id="2.60.40.10">
    <property type="entry name" value="Immunoglobulins"/>
    <property type="match status" value="1"/>
</dbReference>
<dbReference type="InterPro" id="IPR008928">
    <property type="entry name" value="6-hairpin_glycosidase_sf"/>
</dbReference>
<feature type="domain" description="Glycosyl hydrolase family 92" evidence="3">
    <location>
        <begin position="303"/>
        <end position="814"/>
    </location>
</feature>
<evidence type="ECO:0000313" key="6">
    <source>
        <dbReference type="Proteomes" id="UP000326702"/>
    </source>
</evidence>
<dbReference type="GO" id="GO:0030246">
    <property type="term" value="F:carbohydrate binding"/>
    <property type="evidence" value="ECO:0007669"/>
    <property type="project" value="InterPro"/>
</dbReference>
<keyword evidence="2" id="KW-0732">Signal</keyword>
<gene>
    <name evidence="5" type="ORF">KDY119_01768</name>
</gene>
<dbReference type="KEGG" id="lxl:KDY119_01768"/>
<proteinExistence type="predicted"/>
<dbReference type="PANTHER" id="PTHR12143">
    <property type="entry name" value="PEPTIDE N-GLYCANASE PNGASE -RELATED"/>
    <property type="match status" value="1"/>
</dbReference>
<dbReference type="InterPro" id="IPR014718">
    <property type="entry name" value="GH-type_carb-bd"/>
</dbReference>
<dbReference type="InterPro" id="IPR050883">
    <property type="entry name" value="PNGase"/>
</dbReference>
<dbReference type="Pfam" id="PF07971">
    <property type="entry name" value="Glyco_hydro_92"/>
    <property type="match status" value="1"/>
</dbReference>
<accession>A0A5P9QAH9</accession>
<dbReference type="Gene3D" id="1.20.1610.10">
    <property type="entry name" value="alpha-1,2-mannosidases domains"/>
    <property type="match status" value="1"/>
</dbReference>
<dbReference type="OrthoDB" id="9804511at2"/>
<feature type="region of interest" description="Disordered" evidence="1">
    <location>
        <begin position="389"/>
        <end position="410"/>
    </location>
</feature>
<dbReference type="Pfam" id="PF17678">
    <property type="entry name" value="Glyco_hydro_92N"/>
    <property type="match status" value="1"/>
</dbReference>
<evidence type="ECO:0000259" key="3">
    <source>
        <dbReference type="Pfam" id="PF07971"/>
    </source>
</evidence>
<evidence type="ECO:0000313" key="5">
    <source>
        <dbReference type="EMBL" id="QFU98256.1"/>
    </source>
</evidence>
<dbReference type="Proteomes" id="UP000326702">
    <property type="component" value="Chromosome"/>
</dbReference>
<feature type="chain" id="PRO_5025029142" evidence="2">
    <location>
        <begin position="21"/>
        <end position="934"/>
    </location>
</feature>
<organism evidence="5 6">
    <name type="scientific">Luteimicrobium xylanilyticum</name>
    <dbReference type="NCBI Taxonomy" id="1133546"/>
    <lineage>
        <taxon>Bacteria</taxon>
        <taxon>Bacillati</taxon>
        <taxon>Actinomycetota</taxon>
        <taxon>Actinomycetes</taxon>
        <taxon>Micrococcales</taxon>
        <taxon>Luteimicrobium</taxon>
    </lineage>
</organism>
<feature type="domain" description="Glycosyl hydrolase family 92 N-terminal" evidence="4">
    <location>
        <begin position="49"/>
        <end position="297"/>
    </location>
</feature>
<dbReference type="AlphaFoldDB" id="A0A5P9QAH9"/>
<protein>
    <submittedName>
        <fullName evidence="5">Putative glycosidase</fullName>
    </submittedName>
</protein>
<dbReference type="Gene3D" id="3.30.2080.10">
    <property type="entry name" value="GH92 mannosidase domain"/>
    <property type="match status" value="1"/>
</dbReference>
<feature type="signal peptide" evidence="2">
    <location>
        <begin position="1"/>
        <end position="20"/>
    </location>
</feature>
<evidence type="ECO:0000256" key="2">
    <source>
        <dbReference type="SAM" id="SignalP"/>
    </source>
</evidence>
<keyword evidence="6" id="KW-1185">Reference proteome</keyword>
<name>A0A5P9QAH9_9MICO</name>
<keyword evidence="5" id="KW-0326">Glycosidase</keyword>
<dbReference type="Gene3D" id="2.70.98.10">
    <property type="match status" value="1"/>
</dbReference>
<keyword evidence="5" id="KW-0378">Hydrolase</keyword>
<dbReference type="InterPro" id="IPR013783">
    <property type="entry name" value="Ig-like_fold"/>
</dbReference>
<dbReference type="InterPro" id="IPR012939">
    <property type="entry name" value="Glyco_hydro_92"/>
</dbReference>
<sequence length="934" mass="98786">MRKSVLTFRCTALVAGTALAAGLAQPAVAHTTGHGGGHATGHELPLTQYVNPFVGTAVSSTSGYAGNVNPGAQVPFGMVDFGPDTPRTDFNGSGGYLTAANATSGKVNFFSLTHLNGPGCPGQGVVGMMPASTPQSVATAAGKPVGVTFKTATESARPGEYAVTLDNQVGVELTATTRTGMAQFTYPGKDAGYFSLDTRLNANSNMSSSAGKISAASTALTVADDGRVLTGKTVAPAFCTPYGTQFNSNVYFYLEADKPLRAQPDGSTVNTVHDGATVLQYDLTDKDPTLTIRVGISSVSVANAKLNLKTENARSTFDQVRAKADATWNSRLNAVQVAEAARPASLTAAQRTDLTKFYTGLYRVFGSPTTYSDVNGDFRSMEATPPYPGTVDTAGGVPDRPVTNVRDYTYKRPDGSTGSYTTHYSSLSMWDTYRSQAQLLAMLAPDVASDVMQSLVVDGEQCGAFPHWVDASDDSTPMAGDNALPVLAASYAFGATGFDVTTAARLVKQSVFDPTSACNGRASMSDATTYLRDGYYPDATSANIERYNSDHAAAAFLSALPERVLTDPSVSVTQADIARLDDRASWWKNIFDFADGTIVAREAPTSAGTPGPLEPGSYHESTEPNYFWSFGYAWPDLIRTIGTDGAVDRLNTLFSVDSALTKVPTLQQLNGGQDSQGFYMGNEMGFPAPWAYDFAGKPASTQYVVQQLMRTAFSTARDGLPGDDDMGALSSWYVFAGIGMFPVSQAEDGLALSTPQFPDVTLHLGKRTVRIHTDRDAATSPFILSLRVDGRTQDRSWLAVDRLSSSRTLSYTLSTSPTTWATTTDPTGPTTSRTSLQLDRHVQRAGTTTAATATVTFGDDVAQPGTVVFRDGRRILARVPLGAGAQATATVPTTVTRGVHSLTAVFVPDDRTRAGGSTSKAQHLVVLAPPHHGR</sequence>
<dbReference type="PANTHER" id="PTHR12143:SF39">
    <property type="entry name" value="SECRETED PROTEIN"/>
    <property type="match status" value="1"/>
</dbReference>
<evidence type="ECO:0000259" key="4">
    <source>
        <dbReference type="Pfam" id="PF17678"/>
    </source>
</evidence>
<dbReference type="EMBL" id="CP045529">
    <property type="protein sequence ID" value="QFU98256.1"/>
    <property type="molecule type" value="Genomic_DNA"/>
</dbReference>
<reference evidence="5 6" key="1">
    <citation type="submission" date="2019-10" db="EMBL/GenBank/DDBJ databases">
        <title>Genome sequence of Luteimicrobium xylanilyticum HY-24.</title>
        <authorList>
            <person name="Kim D.Y."/>
            <person name="Park H.-Y."/>
        </authorList>
    </citation>
    <scope>NUCLEOTIDE SEQUENCE [LARGE SCALE GENOMIC DNA]</scope>
    <source>
        <strain evidence="5 6">HY-24</strain>
    </source>
</reference>
<dbReference type="GO" id="GO:0005975">
    <property type="term" value="P:carbohydrate metabolic process"/>
    <property type="evidence" value="ECO:0007669"/>
    <property type="project" value="InterPro"/>
</dbReference>